<evidence type="ECO:0000313" key="4">
    <source>
        <dbReference type="EMBL" id="RNL04457.1"/>
    </source>
</evidence>
<name>A0AAE8JX30_XANVA</name>
<dbReference type="RefSeq" id="WP_010371649.1">
    <property type="nucleotide sequence ID" value="NZ_CP025272.1"/>
</dbReference>
<dbReference type="Gene3D" id="3.30.420.10">
    <property type="entry name" value="Ribonuclease H-like superfamily/Ribonuclease H"/>
    <property type="match status" value="1"/>
</dbReference>
<dbReference type="SUPFAM" id="SSF53098">
    <property type="entry name" value="Ribonuclease H-like"/>
    <property type="match status" value="1"/>
</dbReference>
<protein>
    <submittedName>
        <fullName evidence="4">3'-5' exonuclease</fullName>
    </submittedName>
</protein>
<proteinExistence type="predicted"/>
<dbReference type="InterPro" id="IPR036397">
    <property type="entry name" value="RNaseH_sf"/>
</dbReference>
<dbReference type="InterPro" id="IPR012337">
    <property type="entry name" value="RNaseH-like_sf"/>
</dbReference>
<dbReference type="Proteomes" id="UP000284283">
    <property type="component" value="Unassembled WGS sequence"/>
</dbReference>
<dbReference type="KEGG" id="xva:C7V42_03020"/>
<accession>A0AAE8JX30</accession>
<dbReference type="GO" id="GO:0006259">
    <property type="term" value="P:DNA metabolic process"/>
    <property type="evidence" value="ECO:0007669"/>
    <property type="project" value="UniProtKB-ARBA"/>
</dbReference>
<comment type="caution">
    <text evidence="4">The sequence shown here is derived from an EMBL/GenBank/DDBJ whole genome shotgun (WGS) entry which is preliminary data.</text>
</comment>
<sequence length="196" mass="21864">MFDFELRDMVVVDTETTGVDPFVHDILSVGLVSMAKDYSEELYVQLPSNPIWSTFAENNFLKFSSQWKKNAMPALDVVRSIERFVEACGNGREVIFVGHNFSFDRMFLQKLTKVAGVEKIRGVSHRSIDTFTLLRSLSICGLVPEEAQTSDGAFKYFDIKIQGDARHTALADALATKILFKKLLEILAGVSSSGKS</sequence>
<reference evidence="4 5" key="1">
    <citation type="submission" date="2018-03" db="EMBL/GenBank/DDBJ databases">
        <authorList>
            <person name="Wu G."/>
        </authorList>
    </citation>
    <scope>NUCLEOTIDE SEQUENCE [LARGE SCALE GENOMIC DNA]</scope>
    <source>
        <strain evidence="4 5">SAM-118</strain>
    </source>
</reference>
<dbReference type="AlphaFoldDB" id="A0AAE8JX30"/>
<dbReference type="Pfam" id="PF00929">
    <property type="entry name" value="RNase_T"/>
    <property type="match status" value="1"/>
</dbReference>
<evidence type="ECO:0000313" key="5">
    <source>
        <dbReference type="Proteomes" id="UP000284283"/>
    </source>
</evidence>
<evidence type="ECO:0000256" key="2">
    <source>
        <dbReference type="ARBA" id="ARBA00022839"/>
    </source>
</evidence>
<feature type="domain" description="Exonuclease" evidence="3">
    <location>
        <begin position="8"/>
        <end position="189"/>
    </location>
</feature>
<keyword evidence="2 4" id="KW-0269">Exonuclease</keyword>
<evidence type="ECO:0000259" key="3">
    <source>
        <dbReference type="SMART" id="SM00479"/>
    </source>
</evidence>
<dbReference type="EMBL" id="PYTT01000061">
    <property type="protein sequence ID" value="RNL04457.1"/>
    <property type="molecule type" value="Genomic_DNA"/>
</dbReference>
<dbReference type="InterPro" id="IPR013520">
    <property type="entry name" value="Ribonucl_H"/>
</dbReference>
<dbReference type="SMART" id="SM00479">
    <property type="entry name" value="EXOIII"/>
    <property type="match status" value="1"/>
</dbReference>
<keyword evidence="2 4" id="KW-0378">Hydrolase</keyword>
<keyword evidence="1" id="KW-0540">Nuclease</keyword>
<evidence type="ECO:0000256" key="1">
    <source>
        <dbReference type="ARBA" id="ARBA00022722"/>
    </source>
</evidence>
<dbReference type="GO" id="GO:0004527">
    <property type="term" value="F:exonuclease activity"/>
    <property type="evidence" value="ECO:0007669"/>
    <property type="project" value="UniProtKB-KW"/>
</dbReference>
<dbReference type="GO" id="GO:0003676">
    <property type="term" value="F:nucleic acid binding"/>
    <property type="evidence" value="ECO:0007669"/>
    <property type="project" value="InterPro"/>
</dbReference>
<gene>
    <name evidence="4" type="ORF">C9386_06985</name>
</gene>
<dbReference type="CDD" id="cd06127">
    <property type="entry name" value="DEDDh"/>
    <property type="match status" value="1"/>
</dbReference>
<organism evidence="4 5">
    <name type="scientific">Xanthomonas vasicola pv. vasculorum</name>
    <dbReference type="NCBI Taxonomy" id="325776"/>
    <lineage>
        <taxon>Bacteria</taxon>
        <taxon>Pseudomonadati</taxon>
        <taxon>Pseudomonadota</taxon>
        <taxon>Gammaproteobacteria</taxon>
        <taxon>Lysobacterales</taxon>
        <taxon>Lysobacteraceae</taxon>
        <taxon>Xanthomonas</taxon>
    </lineage>
</organism>